<proteinExistence type="inferred from homology"/>
<keyword evidence="3" id="KW-0548">Nucleotidyltransferase</keyword>
<dbReference type="EMBL" id="CAADJA010000002">
    <property type="protein sequence ID" value="VFS51007.1"/>
    <property type="molecule type" value="Genomic_DNA"/>
</dbReference>
<dbReference type="Gene3D" id="3.30.70.270">
    <property type="match status" value="1"/>
</dbReference>
<keyword evidence="3" id="KW-0808">Transferase</keyword>
<organism evidence="3 4">
    <name type="scientific">Budvicia aquatica</name>
    <dbReference type="NCBI Taxonomy" id="82979"/>
    <lineage>
        <taxon>Bacteria</taxon>
        <taxon>Pseudomonadati</taxon>
        <taxon>Pseudomonadota</taxon>
        <taxon>Gammaproteobacteria</taxon>
        <taxon>Enterobacterales</taxon>
        <taxon>Budviciaceae</taxon>
        <taxon>Budvicia</taxon>
    </lineage>
</organism>
<evidence type="ECO:0000313" key="4">
    <source>
        <dbReference type="Proteomes" id="UP000373449"/>
    </source>
</evidence>
<dbReference type="AlphaFoldDB" id="A0A484ZQK7"/>
<dbReference type="PANTHER" id="PTHR34047">
    <property type="entry name" value="NUCLEAR INTRON MATURASE 1, MITOCHONDRIAL-RELATED"/>
    <property type="match status" value="1"/>
</dbReference>
<dbReference type="Pfam" id="PF00078">
    <property type="entry name" value="RVT_1"/>
    <property type="match status" value="1"/>
</dbReference>
<evidence type="ECO:0000256" key="1">
    <source>
        <dbReference type="ARBA" id="ARBA00034120"/>
    </source>
</evidence>
<sequence>MLKCLTLLLTPVLPVHPRCEHIKGHQGGKKSVQRIHQMLRQPNNRFVCRTDIKGYYARINKQTLYSQGQSHVHHPILLNLVWQFLHYSVEDGGTFHTPEFGIARSSSLSPLLAAFHLYEVDAHFAQQTNLDYSRYMDDFFIIANTRWQLRRAVRKLNQFFDQFGFHQHPDKTFIGPTRKGTDWMGYRLTDKGVQSVAPRALTNHLTRLRRLYEQTRHLTARQQQVRVAGYVGRWQVWSVCIQMPAPICRPHPPRTC</sequence>
<evidence type="ECO:0000259" key="2">
    <source>
        <dbReference type="PROSITE" id="PS50878"/>
    </source>
</evidence>
<dbReference type="PROSITE" id="PS50878">
    <property type="entry name" value="RT_POL"/>
    <property type="match status" value="1"/>
</dbReference>
<name>A0A484ZQK7_9GAMM</name>
<dbReference type="InterPro" id="IPR043502">
    <property type="entry name" value="DNA/RNA_pol_sf"/>
</dbReference>
<dbReference type="SUPFAM" id="SSF56672">
    <property type="entry name" value="DNA/RNA polymerases"/>
    <property type="match status" value="1"/>
</dbReference>
<feature type="domain" description="Reverse transcriptase" evidence="2">
    <location>
        <begin position="1"/>
        <end position="188"/>
    </location>
</feature>
<dbReference type="PANTHER" id="PTHR34047:SF8">
    <property type="entry name" value="PROTEIN YKFC"/>
    <property type="match status" value="1"/>
</dbReference>
<comment type="similarity">
    <text evidence="1">Belongs to the bacterial reverse transcriptase family.</text>
</comment>
<dbReference type="GO" id="GO:0003964">
    <property type="term" value="F:RNA-directed DNA polymerase activity"/>
    <property type="evidence" value="ECO:0007669"/>
    <property type="project" value="UniProtKB-KW"/>
</dbReference>
<gene>
    <name evidence="3" type="ORF">NCTC12282_04796</name>
</gene>
<dbReference type="Proteomes" id="UP000373449">
    <property type="component" value="Unassembled WGS sequence"/>
</dbReference>
<dbReference type="CDD" id="cd01646">
    <property type="entry name" value="RT_Bac_retron_I"/>
    <property type="match status" value="1"/>
</dbReference>
<evidence type="ECO:0000313" key="3">
    <source>
        <dbReference type="EMBL" id="VFS51007.1"/>
    </source>
</evidence>
<keyword evidence="3" id="KW-0695">RNA-directed DNA polymerase</keyword>
<dbReference type="RefSeq" id="WP_051323481.1">
    <property type="nucleotide sequence ID" value="NZ_CAADJA010000002.1"/>
</dbReference>
<dbReference type="InterPro" id="IPR051083">
    <property type="entry name" value="GrpII_Intron_Splice-Mob/Def"/>
</dbReference>
<dbReference type="InterPro" id="IPR043128">
    <property type="entry name" value="Rev_trsase/Diguanyl_cyclase"/>
</dbReference>
<dbReference type="InterPro" id="IPR000477">
    <property type="entry name" value="RT_dom"/>
</dbReference>
<accession>A0A484ZQK7</accession>
<protein>
    <submittedName>
        <fullName evidence="3">Retron-type reverse transcriptase</fullName>
    </submittedName>
</protein>
<reference evidence="3 4" key="1">
    <citation type="submission" date="2019-03" db="EMBL/GenBank/DDBJ databases">
        <authorList>
            <consortium name="Pathogen Informatics"/>
        </authorList>
    </citation>
    <scope>NUCLEOTIDE SEQUENCE [LARGE SCALE GENOMIC DNA]</scope>
    <source>
        <strain evidence="3 4">NCTC12282</strain>
    </source>
</reference>